<reference evidence="1 2" key="1">
    <citation type="submission" date="2021-06" db="EMBL/GenBank/DDBJ databases">
        <title>Caerostris extrusa draft genome.</title>
        <authorList>
            <person name="Kono N."/>
            <person name="Arakawa K."/>
        </authorList>
    </citation>
    <scope>NUCLEOTIDE SEQUENCE [LARGE SCALE GENOMIC DNA]</scope>
</reference>
<name>A0AAV4RJF4_CAEEX</name>
<comment type="caution">
    <text evidence="1">The sequence shown here is derived from an EMBL/GenBank/DDBJ whole genome shotgun (WGS) entry which is preliminary data.</text>
</comment>
<evidence type="ECO:0000313" key="2">
    <source>
        <dbReference type="Proteomes" id="UP001054945"/>
    </source>
</evidence>
<gene>
    <name evidence="1" type="ORF">CEXT_225821</name>
</gene>
<proteinExistence type="predicted"/>
<evidence type="ECO:0000313" key="1">
    <source>
        <dbReference type="EMBL" id="GIY20456.1"/>
    </source>
</evidence>
<organism evidence="1 2">
    <name type="scientific">Caerostris extrusa</name>
    <name type="common">Bark spider</name>
    <name type="synonym">Caerostris bankana</name>
    <dbReference type="NCBI Taxonomy" id="172846"/>
    <lineage>
        <taxon>Eukaryota</taxon>
        <taxon>Metazoa</taxon>
        <taxon>Ecdysozoa</taxon>
        <taxon>Arthropoda</taxon>
        <taxon>Chelicerata</taxon>
        <taxon>Arachnida</taxon>
        <taxon>Araneae</taxon>
        <taxon>Araneomorphae</taxon>
        <taxon>Entelegynae</taxon>
        <taxon>Araneoidea</taxon>
        <taxon>Araneidae</taxon>
        <taxon>Caerostris</taxon>
    </lineage>
</organism>
<accession>A0AAV4RJF4</accession>
<protein>
    <submittedName>
        <fullName evidence="1">Uncharacterized protein</fullName>
    </submittedName>
</protein>
<dbReference type="AlphaFoldDB" id="A0AAV4RJF4"/>
<dbReference type="EMBL" id="BPLR01007887">
    <property type="protein sequence ID" value="GIY20456.1"/>
    <property type="molecule type" value="Genomic_DNA"/>
</dbReference>
<dbReference type="Proteomes" id="UP001054945">
    <property type="component" value="Unassembled WGS sequence"/>
</dbReference>
<keyword evidence="2" id="KW-1185">Reference proteome</keyword>
<sequence>MFHSLERAWQDEEGRKNLKKFLSTRSFGRFAKTIHRLDICCKNQLDPFTVPFMQKEIQNQNRNKKTFPLLNVIQISSADSRW</sequence>